<gene>
    <name evidence="8" type="ORF">B7P33_02455</name>
</gene>
<evidence type="ECO:0000256" key="5">
    <source>
        <dbReference type="ARBA" id="ARBA00023136"/>
    </source>
</evidence>
<keyword evidence="3 6" id="KW-0812">Transmembrane</keyword>
<comment type="caution">
    <text evidence="8">The sequence shown here is derived from an EMBL/GenBank/DDBJ whole genome shotgun (WGS) entry which is preliminary data.</text>
</comment>
<dbReference type="InterPro" id="IPR000014">
    <property type="entry name" value="PAS"/>
</dbReference>
<keyword evidence="4 6" id="KW-1133">Transmembrane helix</keyword>
<dbReference type="GO" id="GO:0022857">
    <property type="term" value="F:transmembrane transporter activity"/>
    <property type="evidence" value="ECO:0007669"/>
    <property type="project" value="TreeGrafter"/>
</dbReference>
<feature type="transmembrane region" description="Helical" evidence="6">
    <location>
        <begin position="297"/>
        <end position="318"/>
    </location>
</feature>
<evidence type="ECO:0000256" key="4">
    <source>
        <dbReference type="ARBA" id="ARBA00022989"/>
    </source>
</evidence>
<keyword evidence="8" id="KW-0131">Cell cycle</keyword>
<protein>
    <submittedName>
        <fullName evidence="8">Cell division protein FtsX</fullName>
    </submittedName>
</protein>
<feature type="transmembrane region" description="Helical" evidence="6">
    <location>
        <begin position="439"/>
        <end position="458"/>
    </location>
</feature>
<keyword evidence="8" id="KW-0132">Cell division</keyword>
<sequence>MFKNYIKIAWRSLKKRPFFTFLNTFGLAIGMAGGLLISLYLIDELSFDTMYPDADRIYRVDSSIKFGGKASEVPQLSAPMGAAMKEDFPQVEEFCRMRNWGSTFIRKSDVENNAKEEQIAFADPTFFDMFGIELLAGDAKTALEKPMTLVLTQSAAEKHFGVHEAVGQTVLLDNDDLYTVTGVIADLPRNSMFRNHTIFMAMDGLEDSREPNWTSHNYFTFIRLAPGVDVADLEQPLHDMLDRYIIPYVQRFFPGITMEQFEASGNYLRYSPINVQDIRLHSDKYPEVSQNGSMQNVYILSFIAIFLIVLASVNFMNLSTAHSLKRAMEVGIRKTLGSQKTDIVRQFLIESGLISFISLVLALILALVALPFFNELAGKELQMPFENPLFWFILLAATLVLALVSGSYPAFFMSRFGIVRVLKGTGDSGKGDGTVRNGLVVFQFAISIFLIIGTLVVFQQLKYIQNKDLGYSKEQVLVLNDLYMADEGIPSLKREVERLGQVNSVTVTGYLPTPSSRSDSSFYVEEKPNQEDAISLQHWVVDHDYAQTLGLQLIAGRDFDRERLTDSTAIVVNAKAAKVLGLSPQEVLGKRLSSDMGSENPLFYTVIGVVEDFHFDSLKKDIEAWGMYLGNSRSRMAIKMETGNLTATLNQIENLWHEVAPGAPFNYEFLDASFNDTYRAEQRLGRIFVIFTILSILIACLGLFGLAAFNADKRTKEIGVRKVMGASVGQITYRLTMDFLKLVGWAVLVAIPIGWFAMDSWLKDFSYRINVSWWVLVLAAVLAAAIAIVTVGYQSIKAAVVNPVKSLRSE</sequence>
<organism evidence="8 9">
    <name type="scientific">Sediminicola luteus</name>
    <dbReference type="NCBI Taxonomy" id="319238"/>
    <lineage>
        <taxon>Bacteria</taxon>
        <taxon>Pseudomonadati</taxon>
        <taxon>Bacteroidota</taxon>
        <taxon>Flavobacteriia</taxon>
        <taxon>Flavobacteriales</taxon>
        <taxon>Flavobacteriaceae</taxon>
        <taxon>Sediminicola</taxon>
    </lineage>
</organism>
<proteinExistence type="predicted"/>
<dbReference type="Pfam" id="PF12704">
    <property type="entry name" value="MacB_PCD"/>
    <property type="match status" value="2"/>
</dbReference>
<dbReference type="PROSITE" id="PS50112">
    <property type="entry name" value="PAS"/>
    <property type="match status" value="1"/>
</dbReference>
<dbReference type="Pfam" id="PF02687">
    <property type="entry name" value="FtsX"/>
    <property type="match status" value="2"/>
</dbReference>
<feature type="domain" description="PAS" evidence="7">
    <location>
        <begin position="572"/>
        <end position="590"/>
    </location>
</feature>
<dbReference type="PANTHER" id="PTHR30572">
    <property type="entry name" value="MEMBRANE COMPONENT OF TRANSPORTER-RELATED"/>
    <property type="match status" value="1"/>
</dbReference>
<keyword evidence="9" id="KW-1185">Reference proteome</keyword>
<feature type="transmembrane region" description="Helical" evidence="6">
    <location>
        <begin position="773"/>
        <end position="793"/>
    </location>
</feature>
<feature type="transmembrane region" description="Helical" evidence="6">
    <location>
        <begin position="21"/>
        <end position="42"/>
    </location>
</feature>
<dbReference type="OrthoDB" id="8740261at2"/>
<dbReference type="InterPro" id="IPR003838">
    <property type="entry name" value="ABC3_permease_C"/>
</dbReference>
<keyword evidence="2" id="KW-1003">Cell membrane</keyword>
<evidence type="ECO:0000259" key="7">
    <source>
        <dbReference type="PROSITE" id="PS50112"/>
    </source>
</evidence>
<dbReference type="EMBL" id="NBWU01000001">
    <property type="protein sequence ID" value="PCE66178.1"/>
    <property type="molecule type" value="Genomic_DNA"/>
</dbReference>
<comment type="subcellular location">
    <subcellularLocation>
        <location evidence="1">Cell membrane</location>
        <topology evidence="1">Multi-pass membrane protein</topology>
    </subcellularLocation>
</comment>
<feature type="transmembrane region" description="Helical" evidence="6">
    <location>
        <begin position="739"/>
        <end position="758"/>
    </location>
</feature>
<accession>A0A2A4GDV7</accession>
<evidence type="ECO:0000256" key="2">
    <source>
        <dbReference type="ARBA" id="ARBA00022475"/>
    </source>
</evidence>
<evidence type="ECO:0000313" key="9">
    <source>
        <dbReference type="Proteomes" id="UP000219559"/>
    </source>
</evidence>
<feature type="transmembrane region" description="Helical" evidence="6">
    <location>
        <begin position="390"/>
        <end position="418"/>
    </location>
</feature>
<dbReference type="AlphaFoldDB" id="A0A2A4GDV7"/>
<dbReference type="InterPro" id="IPR050250">
    <property type="entry name" value="Macrolide_Exporter_MacB"/>
</dbReference>
<feature type="transmembrane region" description="Helical" evidence="6">
    <location>
        <begin position="347"/>
        <end position="370"/>
    </location>
</feature>
<dbReference type="GO" id="GO:0005886">
    <property type="term" value="C:plasma membrane"/>
    <property type="evidence" value="ECO:0007669"/>
    <property type="project" value="UniProtKB-SubCell"/>
</dbReference>
<reference evidence="8 9" key="1">
    <citation type="submission" date="2017-04" db="EMBL/GenBank/DDBJ databases">
        <title>A new member of the family Flavobacteriaceae isolated from ascidians.</title>
        <authorList>
            <person name="Chen L."/>
        </authorList>
    </citation>
    <scope>NUCLEOTIDE SEQUENCE [LARGE SCALE GENOMIC DNA]</scope>
    <source>
        <strain evidence="8 9">HQA918</strain>
    </source>
</reference>
<evidence type="ECO:0000256" key="1">
    <source>
        <dbReference type="ARBA" id="ARBA00004651"/>
    </source>
</evidence>
<keyword evidence="5 6" id="KW-0472">Membrane</keyword>
<name>A0A2A4GDV7_9FLAO</name>
<dbReference type="InterPro" id="IPR025857">
    <property type="entry name" value="MacB_PCD"/>
</dbReference>
<dbReference type="RefSeq" id="WP_097441700.1">
    <property type="nucleotide sequence ID" value="NZ_NBWU01000001.1"/>
</dbReference>
<evidence type="ECO:0000313" key="8">
    <source>
        <dbReference type="EMBL" id="PCE66178.1"/>
    </source>
</evidence>
<evidence type="ECO:0000256" key="3">
    <source>
        <dbReference type="ARBA" id="ARBA00022692"/>
    </source>
</evidence>
<dbReference type="GO" id="GO:0051301">
    <property type="term" value="P:cell division"/>
    <property type="evidence" value="ECO:0007669"/>
    <property type="project" value="UniProtKB-KW"/>
</dbReference>
<feature type="transmembrane region" description="Helical" evidence="6">
    <location>
        <begin position="687"/>
        <end position="709"/>
    </location>
</feature>
<dbReference type="PANTHER" id="PTHR30572:SF18">
    <property type="entry name" value="ABC-TYPE MACROLIDE FAMILY EXPORT SYSTEM PERMEASE COMPONENT 2"/>
    <property type="match status" value="1"/>
</dbReference>
<dbReference type="Proteomes" id="UP000219559">
    <property type="component" value="Unassembled WGS sequence"/>
</dbReference>
<evidence type="ECO:0000256" key="6">
    <source>
        <dbReference type="SAM" id="Phobius"/>
    </source>
</evidence>